<dbReference type="OrthoDB" id="2789670at2759"/>
<proteinExistence type="inferred from homology"/>
<keyword evidence="6 14" id="KW-0349">Heme</keyword>
<evidence type="ECO:0008006" key="18">
    <source>
        <dbReference type="Google" id="ProtNLM"/>
    </source>
</evidence>
<dbReference type="CDD" id="cd11065">
    <property type="entry name" value="CYP64-like"/>
    <property type="match status" value="1"/>
</dbReference>
<dbReference type="PROSITE" id="PS00086">
    <property type="entry name" value="CYTOCHROME_P450"/>
    <property type="match status" value="1"/>
</dbReference>
<comment type="similarity">
    <text evidence="5 15">Belongs to the cytochrome P450 family.</text>
</comment>
<keyword evidence="13" id="KW-0472">Membrane</keyword>
<dbReference type="InterPro" id="IPR001128">
    <property type="entry name" value="Cyt_P450"/>
</dbReference>
<keyword evidence="8" id="KW-0256">Endoplasmic reticulum</keyword>
<dbReference type="InterPro" id="IPR017972">
    <property type="entry name" value="Cyt_P450_CS"/>
</dbReference>
<sequence length="518" mass="57833">MALAMDYRLPALAIVSLVAYTFAGLWPSRRRNPAGNPLPPGPTPLPVVGNVFGIKPSEPWVSYTNWGKTYGDLVYSRLLNQDIIVINSEEVAKDLLERRSNNYSDRPEIIRMTNDFFGWSFNSVMVPYSDRWRLHRRLFHQAFRPEAALNYHQMQLRKARELLDNLLEAPADYIAHIQTHSASIIMSVVYGYETAPRDDPIINVVDRAVNLAVASIKPEVAAFLGFFPFLRHIPSWLPGASFKRTALLSQKYADDMIEAPFQYVEKNMAAGTAVPSMVSDSLKRAAEHDVTDSYVQAIKESSVTAFAAASETTASTLLIFVLAMVLNPEVQERAQAEIDSVVGTVRLPAFEDRASLPYVEAVLRETLRWHPAVPLSIPHATTSADVYEGYFIPQGATIIMNTWAMTRNEAKYPNPEEFRPERFLNADGEINDDTVSFAFGAGRRICVGRYIADASLWSAIASILAIFKITKCKDNQGNEIDVNPKWTAGVTSHPHDFPCNFVPRTPGGLTAEKLAQMY</sequence>
<dbReference type="FunFam" id="1.10.630.10:FF:000238">
    <property type="entry name" value="Cytochrome P450 2A6"/>
    <property type="match status" value="1"/>
</dbReference>
<evidence type="ECO:0000256" key="2">
    <source>
        <dbReference type="ARBA" id="ARBA00004174"/>
    </source>
</evidence>
<dbReference type="PANTHER" id="PTHR46300:SF7">
    <property type="entry name" value="P450, PUTATIVE (EUROFUNG)-RELATED"/>
    <property type="match status" value="1"/>
</dbReference>
<evidence type="ECO:0000256" key="9">
    <source>
        <dbReference type="ARBA" id="ARBA00022848"/>
    </source>
</evidence>
<evidence type="ECO:0000256" key="11">
    <source>
        <dbReference type="ARBA" id="ARBA00023004"/>
    </source>
</evidence>
<evidence type="ECO:0000256" key="7">
    <source>
        <dbReference type="ARBA" id="ARBA00022723"/>
    </source>
</evidence>
<comment type="pathway">
    <text evidence="4">Secondary metabolite biosynthesis.</text>
</comment>
<keyword evidence="12 15" id="KW-0503">Monooxygenase</keyword>
<evidence type="ECO:0000256" key="14">
    <source>
        <dbReference type="PIRSR" id="PIRSR602401-1"/>
    </source>
</evidence>
<evidence type="ECO:0000256" key="15">
    <source>
        <dbReference type="RuleBase" id="RU000461"/>
    </source>
</evidence>
<keyword evidence="11 14" id="KW-0408">Iron</keyword>
<dbReference type="GO" id="GO:0020037">
    <property type="term" value="F:heme binding"/>
    <property type="evidence" value="ECO:0007669"/>
    <property type="project" value="InterPro"/>
</dbReference>
<accession>A0A0C9VAY9</accession>
<keyword evidence="17" id="KW-1185">Reference proteome</keyword>
<dbReference type="GO" id="GO:0004497">
    <property type="term" value="F:monooxygenase activity"/>
    <property type="evidence" value="ECO:0007669"/>
    <property type="project" value="UniProtKB-KW"/>
</dbReference>
<evidence type="ECO:0000256" key="4">
    <source>
        <dbReference type="ARBA" id="ARBA00005179"/>
    </source>
</evidence>
<keyword evidence="10 15" id="KW-0560">Oxidoreductase</keyword>
<dbReference type="SUPFAM" id="SSF48264">
    <property type="entry name" value="Cytochrome P450"/>
    <property type="match status" value="1"/>
</dbReference>
<dbReference type="Proteomes" id="UP000053820">
    <property type="component" value="Unassembled WGS sequence"/>
</dbReference>
<evidence type="ECO:0000313" key="16">
    <source>
        <dbReference type="EMBL" id="KIJ62824.1"/>
    </source>
</evidence>
<comment type="subcellular location">
    <subcellularLocation>
        <location evidence="3">Endoplasmic reticulum membrane</location>
        <topology evidence="3">Peripheral membrane protein</topology>
    </subcellularLocation>
    <subcellularLocation>
        <location evidence="2">Microsome membrane</location>
        <topology evidence="2">Peripheral membrane protein</topology>
    </subcellularLocation>
</comment>
<evidence type="ECO:0000313" key="17">
    <source>
        <dbReference type="Proteomes" id="UP000053820"/>
    </source>
</evidence>
<evidence type="ECO:0000256" key="3">
    <source>
        <dbReference type="ARBA" id="ARBA00004406"/>
    </source>
</evidence>
<dbReference type="HOGENOM" id="CLU_001570_2_3_1"/>
<evidence type="ECO:0000256" key="13">
    <source>
        <dbReference type="ARBA" id="ARBA00023136"/>
    </source>
</evidence>
<dbReference type="PRINTS" id="PR00385">
    <property type="entry name" value="P450"/>
</dbReference>
<dbReference type="PRINTS" id="PR00463">
    <property type="entry name" value="EP450I"/>
</dbReference>
<dbReference type="InterPro" id="IPR036396">
    <property type="entry name" value="Cyt_P450_sf"/>
</dbReference>
<organism evidence="16 17">
    <name type="scientific">Hydnomerulius pinastri MD-312</name>
    <dbReference type="NCBI Taxonomy" id="994086"/>
    <lineage>
        <taxon>Eukaryota</taxon>
        <taxon>Fungi</taxon>
        <taxon>Dikarya</taxon>
        <taxon>Basidiomycota</taxon>
        <taxon>Agaricomycotina</taxon>
        <taxon>Agaricomycetes</taxon>
        <taxon>Agaricomycetidae</taxon>
        <taxon>Boletales</taxon>
        <taxon>Boletales incertae sedis</taxon>
        <taxon>Leucogyrophana</taxon>
    </lineage>
</organism>
<dbReference type="InterPro" id="IPR050364">
    <property type="entry name" value="Cytochrome_P450_fung"/>
</dbReference>
<name>A0A0C9VAY9_9AGAM</name>
<gene>
    <name evidence="16" type="ORF">HYDPIDRAFT_113934</name>
</gene>
<evidence type="ECO:0000256" key="6">
    <source>
        <dbReference type="ARBA" id="ARBA00022617"/>
    </source>
</evidence>
<dbReference type="GO" id="GO:0005789">
    <property type="term" value="C:endoplasmic reticulum membrane"/>
    <property type="evidence" value="ECO:0007669"/>
    <property type="project" value="UniProtKB-SubCell"/>
</dbReference>
<dbReference type="InterPro" id="IPR002401">
    <property type="entry name" value="Cyt_P450_E_grp-I"/>
</dbReference>
<keyword evidence="9" id="KW-0492">Microsome</keyword>
<evidence type="ECO:0000256" key="12">
    <source>
        <dbReference type="ARBA" id="ARBA00023033"/>
    </source>
</evidence>
<evidence type="ECO:0000256" key="8">
    <source>
        <dbReference type="ARBA" id="ARBA00022824"/>
    </source>
</evidence>
<feature type="binding site" description="axial binding residue" evidence="14">
    <location>
        <position position="446"/>
    </location>
    <ligand>
        <name>heme</name>
        <dbReference type="ChEBI" id="CHEBI:30413"/>
    </ligand>
    <ligandPart>
        <name>Fe</name>
        <dbReference type="ChEBI" id="CHEBI:18248"/>
    </ligandPart>
</feature>
<evidence type="ECO:0000256" key="10">
    <source>
        <dbReference type="ARBA" id="ARBA00023002"/>
    </source>
</evidence>
<dbReference type="GO" id="GO:0016705">
    <property type="term" value="F:oxidoreductase activity, acting on paired donors, with incorporation or reduction of molecular oxygen"/>
    <property type="evidence" value="ECO:0007669"/>
    <property type="project" value="InterPro"/>
</dbReference>
<evidence type="ECO:0000256" key="1">
    <source>
        <dbReference type="ARBA" id="ARBA00001971"/>
    </source>
</evidence>
<protein>
    <recommendedName>
        <fullName evidence="18">Cytochrome P450</fullName>
    </recommendedName>
</protein>
<reference evidence="16 17" key="1">
    <citation type="submission" date="2014-04" db="EMBL/GenBank/DDBJ databases">
        <title>Evolutionary Origins and Diversification of the Mycorrhizal Mutualists.</title>
        <authorList>
            <consortium name="DOE Joint Genome Institute"/>
            <consortium name="Mycorrhizal Genomics Consortium"/>
            <person name="Kohler A."/>
            <person name="Kuo A."/>
            <person name="Nagy L.G."/>
            <person name="Floudas D."/>
            <person name="Copeland A."/>
            <person name="Barry K.W."/>
            <person name="Cichocki N."/>
            <person name="Veneault-Fourrey C."/>
            <person name="LaButti K."/>
            <person name="Lindquist E.A."/>
            <person name="Lipzen A."/>
            <person name="Lundell T."/>
            <person name="Morin E."/>
            <person name="Murat C."/>
            <person name="Riley R."/>
            <person name="Ohm R."/>
            <person name="Sun H."/>
            <person name="Tunlid A."/>
            <person name="Henrissat B."/>
            <person name="Grigoriev I.V."/>
            <person name="Hibbett D.S."/>
            <person name="Martin F."/>
        </authorList>
    </citation>
    <scope>NUCLEOTIDE SEQUENCE [LARGE SCALE GENOMIC DNA]</scope>
    <source>
        <strain evidence="16 17">MD-312</strain>
    </source>
</reference>
<dbReference type="EMBL" id="KN839853">
    <property type="protein sequence ID" value="KIJ62824.1"/>
    <property type="molecule type" value="Genomic_DNA"/>
</dbReference>
<dbReference type="Gene3D" id="1.10.630.10">
    <property type="entry name" value="Cytochrome P450"/>
    <property type="match status" value="1"/>
</dbReference>
<dbReference type="GO" id="GO:0005506">
    <property type="term" value="F:iron ion binding"/>
    <property type="evidence" value="ECO:0007669"/>
    <property type="project" value="InterPro"/>
</dbReference>
<comment type="cofactor">
    <cofactor evidence="1 14">
        <name>heme</name>
        <dbReference type="ChEBI" id="CHEBI:30413"/>
    </cofactor>
</comment>
<keyword evidence="7 14" id="KW-0479">Metal-binding</keyword>
<dbReference type="Pfam" id="PF00067">
    <property type="entry name" value="p450"/>
    <property type="match status" value="1"/>
</dbReference>
<dbReference type="AlphaFoldDB" id="A0A0C9VAY9"/>
<dbReference type="PANTHER" id="PTHR46300">
    <property type="entry name" value="P450, PUTATIVE (EUROFUNG)-RELATED-RELATED"/>
    <property type="match status" value="1"/>
</dbReference>
<evidence type="ECO:0000256" key="5">
    <source>
        <dbReference type="ARBA" id="ARBA00010617"/>
    </source>
</evidence>